<feature type="compositionally biased region" description="Pro residues" evidence="1">
    <location>
        <begin position="299"/>
        <end position="313"/>
    </location>
</feature>
<dbReference type="Proteomes" id="UP001217838">
    <property type="component" value="Unassembled WGS sequence"/>
</dbReference>
<dbReference type="EMBL" id="JAQNDN010000022">
    <property type="protein sequence ID" value="MDC0673517.1"/>
    <property type="molecule type" value="Genomic_DNA"/>
</dbReference>
<protein>
    <recommendedName>
        <fullName evidence="5">Outer membrane protein beta-barrel domain-containing protein</fullName>
    </recommendedName>
</protein>
<sequence length="313" mass="33000">MRRTVVLTALVALALPVQAARAKSDDQRPFRRGTILPSVALGGSFSRNYGGSLLVGAGASYFVVGGLAVGLHLRNVSTFYSQAYKESVGPTLFAQIPTNEFSLTPSLLWVIYRGERVAPYVSFGLGPVFLNKKRGVLGQWTIGPGVMIRLGGLAWLDLGVGISMRFTNDRCQRAYTFVEGDYSYYPDYACSFTWGFRGGIVFGIGGRRQAQPPSRPSPPPSYESQPASSYPPPQSYPPPAQPVPSASPPPATTPPVGTPPETPPTPASPPPAPVESPSPANPPAPSTPPPTTAPTETSPVPPPGENLPVPPPA</sequence>
<evidence type="ECO:0000313" key="4">
    <source>
        <dbReference type="Proteomes" id="UP001217838"/>
    </source>
</evidence>
<organism evidence="3 4">
    <name type="scientific">Nannocystis radixulma</name>
    <dbReference type="NCBI Taxonomy" id="2995305"/>
    <lineage>
        <taxon>Bacteria</taxon>
        <taxon>Pseudomonadati</taxon>
        <taxon>Myxococcota</taxon>
        <taxon>Polyangia</taxon>
        <taxon>Nannocystales</taxon>
        <taxon>Nannocystaceae</taxon>
        <taxon>Nannocystis</taxon>
    </lineage>
</organism>
<accession>A0ABT5BH83</accession>
<keyword evidence="2" id="KW-0732">Signal</keyword>
<feature type="compositionally biased region" description="Pro residues" evidence="1">
    <location>
        <begin position="229"/>
        <end position="292"/>
    </location>
</feature>
<comment type="caution">
    <text evidence="3">The sequence shown here is derived from an EMBL/GenBank/DDBJ whole genome shotgun (WGS) entry which is preliminary data.</text>
</comment>
<evidence type="ECO:0000256" key="2">
    <source>
        <dbReference type="SAM" id="SignalP"/>
    </source>
</evidence>
<evidence type="ECO:0008006" key="5">
    <source>
        <dbReference type="Google" id="ProtNLM"/>
    </source>
</evidence>
<feature type="region of interest" description="Disordered" evidence="1">
    <location>
        <begin position="206"/>
        <end position="313"/>
    </location>
</feature>
<feature type="chain" id="PRO_5046114892" description="Outer membrane protein beta-barrel domain-containing protein" evidence="2">
    <location>
        <begin position="20"/>
        <end position="313"/>
    </location>
</feature>
<evidence type="ECO:0000256" key="1">
    <source>
        <dbReference type="SAM" id="MobiDB-lite"/>
    </source>
</evidence>
<evidence type="ECO:0000313" key="3">
    <source>
        <dbReference type="EMBL" id="MDC0673517.1"/>
    </source>
</evidence>
<dbReference type="RefSeq" id="WP_272006668.1">
    <property type="nucleotide sequence ID" value="NZ_JAQNDN010000022.1"/>
</dbReference>
<name>A0ABT5BH83_9BACT</name>
<proteinExistence type="predicted"/>
<reference evidence="3 4" key="1">
    <citation type="submission" date="2022-11" db="EMBL/GenBank/DDBJ databases">
        <title>Minimal conservation of predation-associated metabolite biosynthetic gene clusters underscores biosynthetic potential of Myxococcota including descriptions for ten novel species: Archangium lansinium sp. nov., Myxococcus landrumus sp. nov., Nannocystis bai.</title>
        <authorList>
            <person name="Ahearne A."/>
            <person name="Stevens C."/>
            <person name="Dowd S."/>
        </authorList>
    </citation>
    <scope>NUCLEOTIDE SEQUENCE [LARGE SCALE GENOMIC DNA]</scope>
    <source>
        <strain evidence="3 4">NCELM</strain>
    </source>
</reference>
<dbReference type="PRINTS" id="PR01217">
    <property type="entry name" value="PRICHEXTENSN"/>
</dbReference>
<gene>
    <name evidence="3" type="ORF">POL58_37575</name>
</gene>
<keyword evidence="4" id="KW-1185">Reference proteome</keyword>
<feature type="signal peptide" evidence="2">
    <location>
        <begin position="1"/>
        <end position="19"/>
    </location>
</feature>